<keyword evidence="5" id="KW-0418">Kinase</keyword>
<dbReference type="EMBL" id="JACZZA010000001">
    <property type="protein sequence ID" value="MBE1159335.1"/>
    <property type="molecule type" value="Genomic_DNA"/>
</dbReference>
<dbReference type="InterPro" id="IPR020568">
    <property type="entry name" value="Ribosomal_Su5_D2-typ_SF"/>
</dbReference>
<evidence type="ECO:0000256" key="6">
    <source>
        <dbReference type="ARBA" id="ARBA00022840"/>
    </source>
</evidence>
<keyword evidence="8" id="KW-0443">Lipid metabolism</keyword>
<accession>A0ABR9G5N4</accession>
<evidence type="ECO:0000256" key="7">
    <source>
        <dbReference type="ARBA" id="ARBA00022842"/>
    </source>
</evidence>
<proteinExistence type="predicted"/>
<dbReference type="Pfam" id="PF00288">
    <property type="entry name" value="GHMP_kinases_N"/>
    <property type="match status" value="1"/>
</dbReference>
<sequence length="367" mass="38981">MIELTASAPGKLVLLGEYAVLEGAPALVLAVNRRAHVRIETRDDGVCDVHAPDLGVSAARMTIDGAGLHWRCDAAVAGKLSLVEHVWQGMQREGLAPSAGTGFSLHLDTSGFFNADSEPRAKLGLGSSAALTVALASALAAYAGHAEVLGDRQQWLRRLLHMHGGWQGGRGSGVDVGASVAGGLIRYQLTGPAREPGFSALAWPMAGVHCLFVWSGQSVSTNDFLQRLAQWRTQRAAEYTAHMDELGRLSEAALQALARQDAQSFIRLTKDYASALQAFGHACGLEIYSPEQKKLAELASSAGVSYKPCGAGGDFGVVFADDAERLATFERAIVPAGMHVVPLDLDSQGVDSHMRQTRNSFPTRILT</sequence>
<comment type="pathway">
    <text evidence="9">Isoprenoid biosynthesis; isopentenyl diphosphate biosynthesis via mevalonate pathway; isopentenyl diphosphate from (R)-mevalonate: step 1/3.</text>
</comment>
<evidence type="ECO:0000259" key="10">
    <source>
        <dbReference type="Pfam" id="PF00288"/>
    </source>
</evidence>
<keyword evidence="3" id="KW-0808">Transferase</keyword>
<dbReference type="Gene3D" id="3.30.230.10">
    <property type="match status" value="1"/>
</dbReference>
<dbReference type="Proteomes" id="UP000651010">
    <property type="component" value="Unassembled WGS sequence"/>
</dbReference>
<evidence type="ECO:0000256" key="8">
    <source>
        <dbReference type="ARBA" id="ARBA00023098"/>
    </source>
</evidence>
<comment type="caution">
    <text evidence="11">The sequence shown here is derived from an EMBL/GenBank/DDBJ whole genome shotgun (WGS) entry which is preliminary data.</text>
</comment>
<name>A0ABR9G5N4_9GAMM</name>
<evidence type="ECO:0000256" key="5">
    <source>
        <dbReference type="ARBA" id="ARBA00022777"/>
    </source>
</evidence>
<dbReference type="PANTHER" id="PTHR43290:SF2">
    <property type="entry name" value="MEVALONATE KINASE"/>
    <property type="match status" value="1"/>
</dbReference>
<dbReference type="InterPro" id="IPR036554">
    <property type="entry name" value="GHMP_kinase_C_sf"/>
</dbReference>
<protein>
    <recommendedName>
        <fullName evidence="10">GHMP kinase N-terminal domain-containing protein</fullName>
    </recommendedName>
</protein>
<organism evidence="11 12">
    <name type="scientific">Dyella acidiphila</name>
    <dbReference type="NCBI Taxonomy" id="2775866"/>
    <lineage>
        <taxon>Bacteria</taxon>
        <taxon>Pseudomonadati</taxon>
        <taxon>Pseudomonadota</taxon>
        <taxon>Gammaproteobacteria</taxon>
        <taxon>Lysobacterales</taxon>
        <taxon>Rhodanobacteraceae</taxon>
        <taxon>Dyella</taxon>
    </lineage>
</organism>
<feature type="domain" description="GHMP kinase N-terminal" evidence="10">
    <location>
        <begin position="115"/>
        <end position="183"/>
    </location>
</feature>
<dbReference type="Gene3D" id="3.30.70.890">
    <property type="entry name" value="GHMP kinase, C-terminal domain"/>
    <property type="match status" value="1"/>
</dbReference>
<dbReference type="RefSeq" id="WP_192554166.1">
    <property type="nucleotide sequence ID" value="NZ_JACZZA010000001.1"/>
</dbReference>
<dbReference type="PRINTS" id="PR00959">
    <property type="entry name" value="MEVGALKINASE"/>
</dbReference>
<evidence type="ECO:0000313" key="12">
    <source>
        <dbReference type="Proteomes" id="UP000651010"/>
    </source>
</evidence>
<evidence type="ECO:0000313" key="11">
    <source>
        <dbReference type="EMBL" id="MBE1159335.1"/>
    </source>
</evidence>
<keyword evidence="7" id="KW-0460">Magnesium</keyword>
<dbReference type="SUPFAM" id="SSF55060">
    <property type="entry name" value="GHMP Kinase, C-terminal domain"/>
    <property type="match status" value="1"/>
</dbReference>
<evidence type="ECO:0000256" key="9">
    <source>
        <dbReference type="ARBA" id="ARBA00029438"/>
    </source>
</evidence>
<keyword evidence="2" id="KW-0444">Lipid biosynthesis</keyword>
<keyword evidence="1" id="KW-0963">Cytoplasm</keyword>
<keyword evidence="4" id="KW-0547">Nucleotide-binding</keyword>
<gene>
    <name evidence="11" type="ORF">IGX34_02985</name>
</gene>
<dbReference type="InterPro" id="IPR006205">
    <property type="entry name" value="Mev_gal_kin"/>
</dbReference>
<dbReference type="InterPro" id="IPR014721">
    <property type="entry name" value="Ribsml_uS5_D2-typ_fold_subgr"/>
</dbReference>
<evidence type="ECO:0000256" key="3">
    <source>
        <dbReference type="ARBA" id="ARBA00022679"/>
    </source>
</evidence>
<keyword evidence="6" id="KW-0067">ATP-binding</keyword>
<dbReference type="InterPro" id="IPR006204">
    <property type="entry name" value="GHMP_kinase_N_dom"/>
</dbReference>
<evidence type="ECO:0000256" key="2">
    <source>
        <dbReference type="ARBA" id="ARBA00022516"/>
    </source>
</evidence>
<keyword evidence="12" id="KW-1185">Reference proteome</keyword>
<evidence type="ECO:0000256" key="1">
    <source>
        <dbReference type="ARBA" id="ARBA00022490"/>
    </source>
</evidence>
<reference evidence="11 12" key="1">
    <citation type="submission" date="2020-09" db="EMBL/GenBank/DDBJ databases">
        <title>Dyella sp. 7MK23 isolated from forest soil.</title>
        <authorList>
            <person name="Fu J."/>
        </authorList>
    </citation>
    <scope>NUCLEOTIDE SEQUENCE [LARGE SCALE GENOMIC DNA]</scope>
    <source>
        <strain evidence="11 12">7MK23</strain>
    </source>
</reference>
<dbReference type="PANTHER" id="PTHR43290">
    <property type="entry name" value="MEVALONATE KINASE"/>
    <property type="match status" value="1"/>
</dbReference>
<dbReference type="SUPFAM" id="SSF54211">
    <property type="entry name" value="Ribosomal protein S5 domain 2-like"/>
    <property type="match status" value="1"/>
</dbReference>
<evidence type="ECO:0000256" key="4">
    <source>
        <dbReference type="ARBA" id="ARBA00022741"/>
    </source>
</evidence>